<dbReference type="RefSeq" id="WP_345396448.1">
    <property type="nucleotide sequence ID" value="NZ_BAABLA010000025.1"/>
</dbReference>
<dbReference type="SUPFAM" id="SSF51621">
    <property type="entry name" value="Phosphoenolpyruvate/pyruvate domain"/>
    <property type="match status" value="1"/>
</dbReference>
<dbReference type="PANTHER" id="PTHR42905:SF16">
    <property type="entry name" value="CARBOXYPHOSPHONOENOLPYRUVATE PHOSPHONOMUTASE-LIKE PROTEIN (AFU_ORTHOLOGUE AFUA_5G07230)"/>
    <property type="match status" value="1"/>
</dbReference>
<comment type="caution">
    <text evidence="1">The sequence shown here is derived from an EMBL/GenBank/DDBJ whole genome shotgun (WGS) entry which is preliminary data.</text>
</comment>
<dbReference type="GO" id="GO:0016829">
    <property type="term" value="F:lyase activity"/>
    <property type="evidence" value="ECO:0007669"/>
    <property type="project" value="UniProtKB-KW"/>
</dbReference>
<dbReference type="Pfam" id="PF13714">
    <property type="entry name" value="PEP_mutase"/>
    <property type="match status" value="1"/>
</dbReference>
<dbReference type="Proteomes" id="UP001596337">
    <property type="component" value="Unassembled WGS sequence"/>
</dbReference>
<reference evidence="2" key="1">
    <citation type="journal article" date="2019" name="Int. J. Syst. Evol. Microbiol.">
        <title>The Global Catalogue of Microorganisms (GCM) 10K type strain sequencing project: providing services to taxonomists for standard genome sequencing and annotation.</title>
        <authorList>
            <consortium name="The Broad Institute Genomics Platform"/>
            <consortium name="The Broad Institute Genome Sequencing Center for Infectious Disease"/>
            <person name="Wu L."/>
            <person name="Ma J."/>
        </authorList>
    </citation>
    <scope>NUCLEOTIDE SEQUENCE [LARGE SCALE GENOMIC DNA]</scope>
    <source>
        <strain evidence="2">KCTC 32255</strain>
    </source>
</reference>
<dbReference type="InterPro" id="IPR015813">
    <property type="entry name" value="Pyrv/PenolPyrv_kinase-like_dom"/>
</dbReference>
<keyword evidence="1" id="KW-0456">Lyase</keyword>
<accession>A0ABW2BXL7</accession>
<dbReference type="CDD" id="cd00377">
    <property type="entry name" value="ICL_PEPM"/>
    <property type="match status" value="1"/>
</dbReference>
<name>A0ABW2BXL7_9PSEU</name>
<keyword evidence="2" id="KW-1185">Reference proteome</keyword>
<dbReference type="InterPro" id="IPR039556">
    <property type="entry name" value="ICL/PEPM"/>
</dbReference>
<proteinExistence type="predicted"/>
<evidence type="ECO:0000313" key="2">
    <source>
        <dbReference type="Proteomes" id="UP001596337"/>
    </source>
</evidence>
<dbReference type="InterPro" id="IPR040442">
    <property type="entry name" value="Pyrv_kinase-like_dom_sf"/>
</dbReference>
<dbReference type="PANTHER" id="PTHR42905">
    <property type="entry name" value="PHOSPHOENOLPYRUVATE CARBOXYLASE"/>
    <property type="match status" value="1"/>
</dbReference>
<sequence length="250" mass="26014">MSAQRLRALHVPGDPLVLPNAWDADTARLVVDAGFPVVATSSAAVAASLGYADGEQASPDEMFDVAARITAAVDVPLTVDVESGYGLSALELSDRLAETDAAGCNIEDTDQQEGRRRSASENAAFLAGLKEHSGDLLVVNARIDSFLDARGVEEERAALPDAIERARAYLDAGADCVYPIHVRSAEVLGEFVSAVSPAPVNATYLPDGPDLAMLAKLGVARVSLGTGLWRLAQARISGALSALAEGTSPF</sequence>
<gene>
    <name evidence="1" type="ORF">ACFQGD_11775</name>
</gene>
<dbReference type="EMBL" id="JBHSXX010000001">
    <property type="protein sequence ID" value="MFC6867826.1"/>
    <property type="molecule type" value="Genomic_DNA"/>
</dbReference>
<protein>
    <submittedName>
        <fullName evidence="1">Isocitrate lyase/phosphoenolpyruvate mutase family protein</fullName>
    </submittedName>
</protein>
<evidence type="ECO:0000313" key="1">
    <source>
        <dbReference type="EMBL" id="MFC6867826.1"/>
    </source>
</evidence>
<dbReference type="Gene3D" id="3.20.20.60">
    <property type="entry name" value="Phosphoenolpyruvate-binding domains"/>
    <property type="match status" value="1"/>
</dbReference>
<organism evidence="1 2">
    <name type="scientific">Haloechinothrix salitolerans</name>
    <dbReference type="NCBI Taxonomy" id="926830"/>
    <lineage>
        <taxon>Bacteria</taxon>
        <taxon>Bacillati</taxon>
        <taxon>Actinomycetota</taxon>
        <taxon>Actinomycetes</taxon>
        <taxon>Pseudonocardiales</taxon>
        <taxon>Pseudonocardiaceae</taxon>
        <taxon>Haloechinothrix</taxon>
    </lineage>
</organism>